<dbReference type="Gene3D" id="3.30.1330.230">
    <property type="match status" value="1"/>
</dbReference>
<proteinExistence type="predicted"/>
<organism evidence="2 3">
    <name type="scientific">Candidatus Electronema aureum</name>
    <dbReference type="NCBI Taxonomy" id="2005002"/>
    <lineage>
        <taxon>Bacteria</taxon>
        <taxon>Pseudomonadati</taxon>
        <taxon>Thermodesulfobacteriota</taxon>
        <taxon>Desulfobulbia</taxon>
        <taxon>Desulfobulbales</taxon>
        <taxon>Desulfobulbaceae</taxon>
        <taxon>Candidatus Electronema</taxon>
    </lineage>
</organism>
<dbReference type="NCBIfam" id="TIGR03604">
    <property type="entry name" value="TOMM_cyclo_SagD"/>
    <property type="match status" value="1"/>
</dbReference>
<name>A0A521G3Q1_9BACT</name>
<dbReference type="InterPro" id="IPR003776">
    <property type="entry name" value="YcaO-like_dom"/>
</dbReference>
<gene>
    <name evidence="2" type="ORF">CDV28_10595</name>
</gene>
<evidence type="ECO:0000313" key="3">
    <source>
        <dbReference type="Proteomes" id="UP000316238"/>
    </source>
</evidence>
<keyword evidence="2" id="KW-0687">Ribonucleoprotein</keyword>
<evidence type="ECO:0000259" key="1">
    <source>
        <dbReference type="PROSITE" id="PS51664"/>
    </source>
</evidence>
<dbReference type="Proteomes" id="UP000316238">
    <property type="component" value="Unassembled WGS sequence"/>
</dbReference>
<dbReference type="GO" id="GO:0016740">
    <property type="term" value="F:transferase activity"/>
    <property type="evidence" value="ECO:0007669"/>
    <property type="project" value="UniProtKB-KW"/>
</dbReference>
<evidence type="ECO:0000313" key="2">
    <source>
        <dbReference type="EMBL" id="TAA75637.1"/>
    </source>
</evidence>
<comment type="caution">
    <text evidence="2">The sequence shown here is derived from an EMBL/GenBank/DDBJ whole genome shotgun (WGS) entry which is preliminary data.</text>
</comment>
<accession>A0A521G3Q1</accession>
<dbReference type="AlphaFoldDB" id="A0A521G3Q1"/>
<dbReference type="PANTHER" id="PTHR37809">
    <property type="entry name" value="RIBOSOMAL PROTEIN S12 METHYLTHIOTRANSFERASE ACCESSORY FACTOR YCAO"/>
    <property type="match status" value="1"/>
</dbReference>
<dbReference type="PROSITE" id="PS51664">
    <property type="entry name" value="YCAO"/>
    <property type="match status" value="1"/>
</dbReference>
<keyword evidence="3" id="KW-1185">Reference proteome</keyword>
<dbReference type="EMBL" id="NQJD01000005">
    <property type="protein sequence ID" value="TAA75637.1"/>
    <property type="molecule type" value="Genomic_DNA"/>
</dbReference>
<dbReference type="Gene3D" id="3.30.160.660">
    <property type="match status" value="1"/>
</dbReference>
<dbReference type="PANTHER" id="PTHR37809:SF1">
    <property type="entry name" value="RIBOSOMAL PROTEIN S12 METHYLTHIOTRANSFERASE ACCESSORY FACTOR YCAO"/>
    <property type="match status" value="1"/>
</dbReference>
<feature type="domain" description="YcaO" evidence="1">
    <location>
        <begin position="69"/>
        <end position="428"/>
    </location>
</feature>
<keyword evidence="2" id="KW-0689">Ribosomal protein</keyword>
<reference evidence="2" key="1">
    <citation type="submission" date="2017-07" db="EMBL/GenBank/DDBJ databases">
        <title>The cable genome - Insights into the physiology and evolution of filamentous bacteria capable of sulfide oxidation via long distance electron transfer.</title>
        <authorList>
            <person name="Thorup C."/>
            <person name="Bjerg J.T."/>
            <person name="Schreiber L."/>
            <person name="Nielsen L.P."/>
            <person name="Kjeldsen K.U."/>
            <person name="Boesen T."/>
            <person name="Boggild A."/>
            <person name="Meysman F."/>
            <person name="Geelhoed J."/>
            <person name="Schramm A."/>
        </authorList>
    </citation>
    <scope>NUCLEOTIDE SEQUENCE [LARGE SCALE GENOMIC DNA]</scope>
    <source>
        <strain evidence="2">GS</strain>
    </source>
</reference>
<dbReference type="InterPro" id="IPR027624">
    <property type="entry name" value="TOMM_cyclo_SagD"/>
</dbReference>
<dbReference type="Pfam" id="PF02624">
    <property type="entry name" value="YcaO"/>
    <property type="match status" value="1"/>
</dbReference>
<dbReference type="Gene3D" id="3.30.40.250">
    <property type="match status" value="1"/>
</dbReference>
<sequence length="428" mass="47880">MMMSHLQITPQQRGQEKLLDEFVSTRLGPVRNLYELTREPDAPDIFSYVSELCDMTQFSFQQSGTVSTGIGITRFHARTAAIGEALERYASGFYNPQSQVRLASYKELRADGLRAAHPSDFGLYSEQQYQQCGYLRRFTEETRIGWAKSVALTDSHAEVWLPACFVFLPYTYMAGETQISSQISTGLSASFDFDTAVMGSICEIVEREAAMLTWLHNLPCAELSFSPDCWFSEVFAQRFARSGFAYRLCHAPGDLGLHTVFAMMVDKGRHVVSTGSSTKTDPQQAALKALLETVQVRELLQSIPKRRTPAKFHLELYQDIPLSPDLHQFFHSGITQHSVGEETALTLPELLANCKQAGIDVYVIDLTTADLADAGLKVVRVVMPQAVRLYREFELPYLGGKRLYEAPARMGFAAMSEAELNLQPHPFG</sequence>
<protein>
    <submittedName>
        <fullName evidence="2">Ribosomal protein S12 methylthiotransferase accessory factor</fullName>
    </submittedName>
</protein>
<dbReference type="GO" id="GO:0005840">
    <property type="term" value="C:ribosome"/>
    <property type="evidence" value="ECO:0007669"/>
    <property type="project" value="UniProtKB-KW"/>
</dbReference>